<keyword evidence="1" id="KW-0732">Signal</keyword>
<dbReference type="Proteomes" id="UP001165492">
    <property type="component" value="Unassembled WGS sequence"/>
</dbReference>
<feature type="chain" id="PRO_5047213607" evidence="1">
    <location>
        <begin position="33"/>
        <end position="197"/>
    </location>
</feature>
<reference evidence="2" key="1">
    <citation type="submission" date="2021-11" db="EMBL/GenBank/DDBJ databases">
        <title>Description of a new species Pelosinus isolated from the bottom sediments of Lake Baikal.</title>
        <authorList>
            <person name="Zakharyuk A."/>
        </authorList>
    </citation>
    <scope>NUCLEOTIDE SEQUENCE</scope>
    <source>
        <strain evidence="2">Bkl1</strain>
    </source>
</reference>
<protein>
    <submittedName>
        <fullName evidence="2">Uncharacterized protein</fullName>
    </submittedName>
</protein>
<name>A0ABS8HVG6_9FIRM</name>
<evidence type="ECO:0000256" key="1">
    <source>
        <dbReference type="SAM" id="SignalP"/>
    </source>
</evidence>
<proteinExistence type="predicted"/>
<dbReference type="RefSeq" id="WP_229536000.1">
    <property type="nucleotide sequence ID" value="NZ_JAJHJB010000024.1"/>
</dbReference>
<evidence type="ECO:0000313" key="3">
    <source>
        <dbReference type="Proteomes" id="UP001165492"/>
    </source>
</evidence>
<comment type="caution">
    <text evidence="2">The sequence shown here is derived from an EMBL/GenBank/DDBJ whole genome shotgun (WGS) entry which is preliminary data.</text>
</comment>
<gene>
    <name evidence="2" type="ORF">LMF89_16340</name>
</gene>
<organism evidence="2 3">
    <name type="scientific">Pelosinus baikalensis</name>
    <dbReference type="NCBI Taxonomy" id="2892015"/>
    <lineage>
        <taxon>Bacteria</taxon>
        <taxon>Bacillati</taxon>
        <taxon>Bacillota</taxon>
        <taxon>Negativicutes</taxon>
        <taxon>Selenomonadales</taxon>
        <taxon>Sporomusaceae</taxon>
        <taxon>Pelosinus</taxon>
    </lineage>
</organism>
<sequence>MENIERKGNVIMLKIKMIAFVLMLLISGTALAAPERPETTSKIPAILFLPIADNTGMKNTGYITEAINAQYAKKYPAENFTVIPLPDYTNQMSSNGEPKTEDEVIKAAAAAGADYVVRTDLQTIKIRRGFKGIFIKKWCAAVIPVQITIWNVASGKTVFEGIIQERGDKTAVVGGNHGVTIHCVREIRSRERPQKGS</sequence>
<accession>A0ABS8HVG6</accession>
<keyword evidence="3" id="KW-1185">Reference proteome</keyword>
<dbReference type="EMBL" id="JAJHJB010000024">
    <property type="protein sequence ID" value="MCC5466917.1"/>
    <property type="molecule type" value="Genomic_DNA"/>
</dbReference>
<evidence type="ECO:0000313" key="2">
    <source>
        <dbReference type="EMBL" id="MCC5466917.1"/>
    </source>
</evidence>
<feature type="signal peptide" evidence="1">
    <location>
        <begin position="1"/>
        <end position="32"/>
    </location>
</feature>